<accession>A0ABN8EDT0</accession>
<comment type="subcellular location">
    <subcellularLocation>
        <location evidence="1">Cell membrane</location>
        <topology evidence="1">Multi-pass membrane protein</topology>
    </subcellularLocation>
</comment>
<evidence type="ECO:0000256" key="7">
    <source>
        <dbReference type="ARBA" id="ARBA00023136"/>
    </source>
</evidence>
<feature type="transmembrane region" description="Helical" evidence="10">
    <location>
        <begin position="20"/>
        <end position="42"/>
    </location>
</feature>
<dbReference type="Proteomes" id="UP001153292">
    <property type="component" value="Chromosome 6"/>
</dbReference>
<evidence type="ECO:0000256" key="5">
    <source>
        <dbReference type="ARBA" id="ARBA00022725"/>
    </source>
</evidence>
<proteinExistence type="predicted"/>
<keyword evidence="6 10" id="KW-1133">Transmembrane helix</keyword>
<keyword evidence="12" id="KW-1185">Reference proteome</keyword>
<gene>
    <name evidence="11" type="ORF">CHILSU_LOCUS9835</name>
</gene>
<keyword evidence="4 10" id="KW-0812">Transmembrane</keyword>
<keyword evidence="3" id="KW-0716">Sensory transduction</keyword>
<dbReference type="InterPro" id="IPR004117">
    <property type="entry name" value="7tm6_olfct_rcpt"/>
</dbReference>
<reference evidence="11" key="1">
    <citation type="submission" date="2021-12" db="EMBL/GenBank/DDBJ databases">
        <authorList>
            <person name="King R."/>
        </authorList>
    </citation>
    <scope>NUCLEOTIDE SEQUENCE</scope>
</reference>
<evidence type="ECO:0008006" key="13">
    <source>
        <dbReference type="Google" id="ProtNLM"/>
    </source>
</evidence>
<evidence type="ECO:0000256" key="1">
    <source>
        <dbReference type="ARBA" id="ARBA00004651"/>
    </source>
</evidence>
<keyword evidence="8" id="KW-0675">Receptor</keyword>
<keyword evidence="7 10" id="KW-0472">Membrane</keyword>
<keyword evidence="2" id="KW-1003">Cell membrane</keyword>
<evidence type="ECO:0000256" key="4">
    <source>
        <dbReference type="ARBA" id="ARBA00022692"/>
    </source>
</evidence>
<evidence type="ECO:0000313" key="12">
    <source>
        <dbReference type="Proteomes" id="UP001153292"/>
    </source>
</evidence>
<keyword evidence="9" id="KW-0807">Transducer</keyword>
<evidence type="ECO:0000256" key="3">
    <source>
        <dbReference type="ARBA" id="ARBA00022606"/>
    </source>
</evidence>
<dbReference type="EMBL" id="OU963899">
    <property type="protein sequence ID" value="CAH0692337.1"/>
    <property type="molecule type" value="Genomic_DNA"/>
</dbReference>
<evidence type="ECO:0000256" key="10">
    <source>
        <dbReference type="SAM" id="Phobius"/>
    </source>
</evidence>
<dbReference type="PANTHER" id="PTHR21137">
    <property type="entry name" value="ODORANT RECEPTOR"/>
    <property type="match status" value="1"/>
</dbReference>
<sequence>MRKSGFCEKNIWNPRKDPDALAQFGPLTVIIFYQLFQISVLFEVLNVQSQKLIDAVYGLPWECMDVRNQRSVCFLLQRVQSPVQVTALGSTKVGVEPMVGILKTTFSFFTFLRSIV</sequence>
<organism evidence="11 12">
    <name type="scientific">Chilo suppressalis</name>
    <name type="common">Asiatic rice borer moth</name>
    <dbReference type="NCBI Taxonomy" id="168631"/>
    <lineage>
        <taxon>Eukaryota</taxon>
        <taxon>Metazoa</taxon>
        <taxon>Ecdysozoa</taxon>
        <taxon>Arthropoda</taxon>
        <taxon>Hexapoda</taxon>
        <taxon>Insecta</taxon>
        <taxon>Pterygota</taxon>
        <taxon>Neoptera</taxon>
        <taxon>Endopterygota</taxon>
        <taxon>Lepidoptera</taxon>
        <taxon>Glossata</taxon>
        <taxon>Ditrysia</taxon>
        <taxon>Pyraloidea</taxon>
        <taxon>Crambidae</taxon>
        <taxon>Crambinae</taxon>
        <taxon>Chilo</taxon>
    </lineage>
</organism>
<evidence type="ECO:0000256" key="2">
    <source>
        <dbReference type="ARBA" id="ARBA00022475"/>
    </source>
</evidence>
<evidence type="ECO:0000256" key="9">
    <source>
        <dbReference type="ARBA" id="ARBA00023224"/>
    </source>
</evidence>
<evidence type="ECO:0000256" key="6">
    <source>
        <dbReference type="ARBA" id="ARBA00022989"/>
    </source>
</evidence>
<evidence type="ECO:0000313" key="11">
    <source>
        <dbReference type="EMBL" id="CAH0692337.1"/>
    </source>
</evidence>
<protein>
    <recommendedName>
        <fullName evidence="13">Odorant receptor</fullName>
    </recommendedName>
</protein>
<name>A0ABN8EDT0_CHISP</name>
<dbReference type="Pfam" id="PF02949">
    <property type="entry name" value="7tm_6"/>
    <property type="match status" value="1"/>
</dbReference>
<evidence type="ECO:0000256" key="8">
    <source>
        <dbReference type="ARBA" id="ARBA00023170"/>
    </source>
</evidence>
<keyword evidence="5" id="KW-0552">Olfaction</keyword>
<dbReference type="PANTHER" id="PTHR21137:SF35">
    <property type="entry name" value="ODORANT RECEPTOR 19A-RELATED"/>
    <property type="match status" value="1"/>
</dbReference>